<dbReference type="STRING" id="159292.SAMN05192546_103146"/>
<dbReference type="InterPro" id="IPR008979">
    <property type="entry name" value="Galactose-bd-like_sf"/>
</dbReference>
<evidence type="ECO:0000259" key="3">
    <source>
        <dbReference type="PROSITE" id="PS50887"/>
    </source>
</evidence>
<keyword evidence="5" id="KW-1185">Reference proteome</keyword>
<evidence type="ECO:0000256" key="2">
    <source>
        <dbReference type="SAM" id="Phobius"/>
    </source>
</evidence>
<feature type="coiled-coil region" evidence="1">
    <location>
        <begin position="405"/>
        <end position="464"/>
    </location>
</feature>
<feature type="transmembrane region" description="Helical" evidence="2">
    <location>
        <begin position="388"/>
        <end position="406"/>
    </location>
</feature>
<feature type="transmembrane region" description="Helical" evidence="2">
    <location>
        <begin position="318"/>
        <end position="335"/>
    </location>
</feature>
<dbReference type="AlphaFoldDB" id="A0A1H3LCU9"/>
<keyword evidence="1" id="KW-0175">Coiled coil</keyword>
<dbReference type="CDD" id="cd01949">
    <property type="entry name" value="GGDEF"/>
    <property type="match status" value="1"/>
</dbReference>
<keyword evidence="2" id="KW-0812">Transmembrane</keyword>
<dbReference type="InterPro" id="IPR029787">
    <property type="entry name" value="Nucleotide_cyclase"/>
</dbReference>
<dbReference type="GO" id="GO:0052621">
    <property type="term" value="F:diguanylate cyclase activity"/>
    <property type="evidence" value="ECO:0007669"/>
    <property type="project" value="TreeGrafter"/>
</dbReference>
<evidence type="ECO:0000313" key="5">
    <source>
        <dbReference type="Proteomes" id="UP000199230"/>
    </source>
</evidence>
<evidence type="ECO:0000256" key="1">
    <source>
        <dbReference type="SAM" id="Coils"/>
    </source>
</evidence>
<dbReference type="InterPro" id="IPR043128">
    <property type="entry name" value="Rev_trsase/Diguanyl_cyclase"/>
</dbReference>
<gene>
    <name evidence="4" type="ORF">SAMN05192546_103146</name>
</gene>
<organism evidence="4 5">
    <name type="scientific">Tindallia californiensis</name>
    <dbReference type="NCBI Taxonomy" id="159292"/>
    <lineage>
        <taxon>Bacteria</taxon>
        <taxon>Bacillati</taxon>
        <taxon>Bacillota</taxon>
        <taxon>Clostridia</taxon>
        <taxon>Peptostreptococcales</taxon>
        <taxon>Tindalliaceae</taxon>
        <taxon>Tindallia</taxon>
    </lineage>
</organism>
<dbReference type="SUPFAM" id="SSF49785">
    <property type="entry name" value="Galactose-binding domain-like"/>
    <property type="match status" value="1"/>
</dbReference>
<dbReference type="InterPro" id="IPR011623">
    <property type="entry name" value="7TMR_DISM_rcpt_extracell_dom1"/>
</dbReference>
<feature type="transmembrane region" description="Helical" evidence="2">
    <location>
        <begin position="284"/>
        <end position="306"/>
    </location>
</feature>
<dbReference type="GO" id="GO:0005886">
    <property type="term" value="C:plasma membrane"/>
    <property type="evidence" value="ECO:0007669"/>
    <property type="project" value="TreeGrafter"/>
</dbReference>
<dbReference type="SUPFAM" id="SSF55073">
    <property type="entry name" value="Nucleotide cyclase"/>
    <property type="match status" value="1"/>
</dbReference>
<dbReference type="PROSITE" id="PS50887">
    <property type="entry name" value="GGDEF"/>
    <property type="match status" value="1"/>
</dbReference>
<dbReference type="FunFam" id="3.30.70.270:FF:000001">
    <property type="entry name" value="Diguanylate cyclase domain protein"/>
    <property type="match status" value="1"/>
</dbReference>
<feature type="transmembrane region" description="Helical" evidence="2">
    <location>
        <begin position="347"/>
        <end position="368"/>
    </location>
</feature>
<dbReference type="PANTHER" id="PTHR45138:SF9">
    <property type="entry name" value="DIGUANYLATE CYCLASE DGCM-RELATED"/>
    <property type="match status" value="1"/>
</dbReference>
<keyword evidence="2" id="KW-0472">Membrane</keyword>
<dbReference type="Proteomes" id="UP000199230">
    <property type="component" value="Unassembled WGS sequence"/>
</dbReference>
<dbReference type="SMART" id="SM00267">
    <property type="entry name" value="GGDEF"/>
    <property type="match status" value="1"/>
</dbReference>
<feature type="transmembrane region" description="Helical" evidence="2">
    <location>
        <begin position="193"/>
        <end position="217"/>
    </location>
</feature>
<dbReference type="Gene3D" id="2.60.120.260">
    <property type="entry name" value="Galactose-binding domain-like"/>
    <property type="match status" value="1"/>
</dbReference>
<reference evidence="4 5" key="1">
    <citation type="submission" date="2016-10" db="EMBL/GenBank/DDBJ databases">
        <authorList>
            <person name="de Groot N.N."/>
        </authorList>
    </citation>
    <scope>NUCLEOTIDE SEQUENCE [LARGE SCALE GENOMIC DNA]</scope>
    <source>
        <strain evidence="4 5">APO</strain>
    </source>
</reference>
<dbReference type="NCBIfam" id="TIGR00254">
    <property type="entry name" value="GGDEF"/>
    <property type="match status" value="1"/>
</dbReference>
<dbReference type="InterPro" id="IPR050469">
    <property type="entry name" value="Diguanylate_Cyclase"/>
</dbReference>
<sequence>MRKLAVVGVMGIIIIIMLMKPVEASEHKHLVDLRCNKDSLQPLEGLWEFYWNELLEPEDFRLRPVESAEHVLIPGAWNGYLINGKQLTGDGYATYRTFVRANGEDIIAFKIPRILTAYRMWVNGEEIAGAGRVGTCRSESKPQYLTQQAFVKVEEDIAEIIIQVSNFNHRSGGILENIYVGRSEQVLASTKNALAYELFLFGSLMVIGVYHLVLYYYRKKDRALLFFSIYCLVIGLRTVLVGEIFFIQVYPNFNWEVAHKMQTLSYYSAVLILMLFFRERYRIYVPVWVVNSCMVTTGIFSLLVLATPARVFNHINPVFQVFTILVSGYILVILFRTCQKKESGTLFIAFGYVVLIVTVFHDLIYSSILMSDYQFLNNIIRRGNLSSFGLLVFSLTHSFALAITYAEMFNKNEKMTNELIDLNENLEQLVEQRTTDLRKSYQKIEEQKHALEKTNRKLEKMSQKDALTNVWNRRYFDDSLDFEWQRALRTKSPVSLLFLDIDDFKDYNDQFGHQAGDDCLVKVAKVLQEKIKRRIDVVARYGGEEFVVLLANVDQTGAITVAEELRRAVEAIGVTVSIGVASIIPSLNKLPEDLIRAADQAMYIAKKSGKNRVES</sequence>
<dbReference type="Pfam" id="PF07695">
    <property type="entry name" value="7TMR-DISM_7TM"/>
    <property type="match status" value="1"/>
</dbReference>
<dbReference type="RefSeq" id="WP_093311798.1">
    <property type="nucleotide sequence ID" value="NZ_FNPV01000003.1"/>
</dbReference>
<evidence type="ECO:0000313" key="4">
    <source>
        <dbReference type="EMBL" id="SDY61695.1"/>
    </source>
</evidence>
<dbReference type="Gene3D" id="3.30.70.270">
    <property type="match status" value="1"/>
</dbReference>
<protein>
    <submittedName>
        <fullName evidence="4">Diguanylate cyclase (GGDEF) domain-containing protein</fullName>
    </submittedName>
</protein>
<keyword evidence="2" id="KW-1133">Transmembrane helix</keyword>
<dbReference type="EMBL" id="FNPV01000003">
    <property type="protein sequence ID" value="SDY61695.1"/>
    <property type="molecule type" value="Genomic_DNA"/>
</dbReference>
<feature type="transmembrane region" description="Helical" evidence="2">
    <location>
        <begin position="224"/>
        <end position="247"/>
    </location>
</feature>
<name>A0A1H3LCU9_9FIRM</name>
<accession>A0A1H3LCU9</accession>
<dbReference type="OrthoDB" id="9809348at2"/>
<feature type="domain" description="GGDEF" evidence="3">
    <location>
        <begin position="492"/>
        <end position="615"/>
    </location>
</feature>
<dbReference type="GO" id="GO:1902201">
    <property type="term" value="P:negative regulation of bacterial-type flagellum-dependent cell motility"/>
    <property type="evidence" value="ECO:0007669"/>
    <property type="project" value="TreeGrafter"/>
</dbReference>
<proteinExistence type="predicted"/>
<dbReference type="PANTHER" id="PTHR45138">
    <property type="entry name" value="REGULATORY COMPONENTS OF SENSORY TRANSDUCTION SYSTEM"/>
    <property type="match status" value="1"/>
</dbReference>
<dbReference type="InterPro" id="IPR000160">
    <property type="entry name" value="GGDEF_dom"/>
</dbReference>
<dbReference type="Pfam" id="PF00990">
    <property type="entry name" value="GGDEF"/>
    <property type="match status" value="1"/>
</dbReference>
<feature type="transmembrane region" description="Helical" evidence="2">
    <location>
        <begin position="259"/>
        <end position="277"/>
    </location>
</feature>
<dbReference type="GO" id="GO:0043709">
    <property type="term" value="P:cell adhesion involved in single-species biofilm formation"/>
    <property type="evidence" value="ECO:0007669"/>
    <property type="project" value="TreeGrafter"/>
</dbReference>